<protein>
    <submittedName>
        <fullName evidence="1">Uncharacterized protein</fullName>
    </submittedName>
</protein>
<accession>A0A1Y5E894</accession>
<dbReference type="Proteomes" id="UP000243053">
    <property type="component" value="Unassembled WGS sequence"/>
</dbReference>
<proteinExistence type="predicted"/>
<reference evidence="2" key="1">
    <citation type="journal article" date="2017" name="Proc. Natl. Acad. Sci. U.S.A.">
        <title>Simulation of Deepwater Horizon oil plume reveals substrate specialization within a complex community of hydrocarbon degraders.</title>
        <authorList>
            <person name="Hu P."/>
            <person name="Dubinsky E.A."/>
            <person name="Probst A.J."/>
            <person name="Wang J."/>
            <person name="Sieber C.M.K."/>
            <person name="Tom L.M."/>
            <person name="Gardinali P."/>
            <person name="Banfield J.F."/>
            <person name="Atlas R.M."/>
            <person name="Andersen G.L."/>
        </authorList>
    </citation>
    <scope>NUCLEOTIDE SEQUENCE [LARGE SCALE GENOMIC DNA]</scope>
</reference>
<name>A0A1Y5E894_COLPS</name>
<organism evidence="1 2">
    <name type="scientific">Colwellia psychrerythraea</name>
    <name type="common">Vibrio psychroerythus</name>
    <dbReference type="NCBI Taxonomy" id="28229"/>
    <lineage>
        <taxon>Bacteria</taxon>
        <taxon>Pseudomonadati</taxon>
        <taxon>Pseudomonadota</taxon>
        <taxon>Gammaproteobacteria</taxon>
        <taxon>Alteromonadales</taxon>
        <taxon>Colwelliaceae</taxon>
        <taxon>Colwellia</taxon>
    </lineage>
</organism>
<comment type="caution">
    <text evidence="1">The sequence shown here is derived from an EMBL/GenBank/DDBJ whole genome shotgun (WGS) entry which is preliminary data.</text>
</comment>
<gene>
    <name evidence="1" type="ORF">A9Q75_13005</name>
</gene>
<evidence type="ECO:0000313" key="1">
    <source>
        <dbReference type="EMBL" id="OUR78922.1"/>
    </source>
</evidence>
<evidence type="ECO:0000313" key="2">
    <source>
        <dbReference type="Proteomes" id="UP000243053"/>
    </source>
</evidence>
<dbReference type="EMBL" id="MAAF01000076">
    <property type="protein sequence ID" value="OUR78922.1"/>
    <property type="molecule type" value="Genomic_DNA"/>
</dbReference>
<dbReference type="AlphaFoldDB" id="A0A1Y5E894"/>
<sequence>MQKYQLSFAKINVLTEHIAEVIVGQDVVISLEMSEEYDDFLTNIFSNNFALLINKINQYDFSFEAKLSVASHHNLAAIAVVTYDNESKKSVGEISAIRQRDGWNLKVFDGLNLGWQEGLDWLHAELSSEALNIG</sequence>